<accession>A0A4R5CGV3</accession>
<gene>
    <name evidence="1" type="ORF">E0F76_01340</name>
</gene>
<dbReference type="SUPFAM" id="SSF52540">
    <property type="entry name" value="P-loop containing nucleoside triphosphate hydrolases"/>
    <property type="match status" value="2"/>
</dbReference>
<reference evidence="1 2" key="1">
    <citation type="submission" date="2019-03" db="EMBL/GenBank/DDBJ databases">
        <title>Flavobacterium AR-3-4 sp. nov. isolated from arctic soil.</title>
        <authorList>
            <person name="Chaudhary D.K."/>
        </authorList>
    </citation>
    <scope>NUCLEOTIDE SEQUENCE [LARGE SCALE GENOMIC DNA]</scope>
    <source>
        <strain evidence="1 2">AR-3-4</strain>
    </source>
</reference>
<dbReference type="Proteomes" id="UP000295479">
    <property type="component" value="Unassembled WGS sequence"/>
</dbReference>
<sequence length="219" mass="25459">MQNHCNDIRSTFQIQKNVKIYDFKKCVQFLEAQGQLLYGVNFRTFPEDMEIIYKLIIYCIRDEENAKKLNLNLNKGLLISGPVGCGKTTLMNLCNLFSRKGYEFKIKPCREIAFEFGANGYESLNPYTNKSPLQKRLNPYCFDDLGSEKQIKHFGNDCNVMAEIILSRYDQFVDNNTFTHITTNLSASELEDLYGNRVRSRMRNMFNLIAFTSSSKDKR</sequence>
<dbReference type="Gene3D" id="3.40.50.300">
    <property type="entry name" value="P-loop containing nucleotide triphosphate hydrolases"/>
    <property type="match status" value="1"/>
</dbReference>
<evidence type="ECO:0000313" key="1">
    <source>
        <dbReference type="EMBL" id="TDD99398.1"/>
    </source>
</evidence>
<proteinExistence type="predicted"/>
<dbReference type="InterPro" id="IPR027417">
    <property type="entry name" value="P-loop_NTPase"/>
</dbReference>
<dbReference type="RefSeq" id="WP_132000538.1">
    <property type="nucleotide sequence ID" value="NZ_SMFK01000001.1"/>
</dbReference>
<keyword evidence="2" id="KW-1185">Reference proteome</keyword>
<evidence type="ECO:0000313" key="2">
    <source>
        <dbReference type="Proteomes" id="UP000295479"/>
    </source>
</evidence>
<organism evidence="1 2">
    <name type="scientific">Flavobacterium cellulosilyticum</name>
    <dbReference type="NCBI Taxonomy" id="2541731"/>
    <lineage>
        <taxon>Bacteria</taxon>
        <taxon>Pseudomonadati</taxon>
        <taxon>Bacteroidota</taxon>
        <taxon>Flavobacteriia</taxon>
        <taxon>Flavobacteriales</taxon>
        <taxon>Flavobacteriaceae</taxon>
        <taxon>Flavobacterium</taxon>
    </lineage>
</organism>
<protein>
    <submittedName>
        <fullName evidence="1">ATPase</fullName>
    </submittedName>
</protein>
<comment type="caution">
    <text evidence="1">The sequence shown here is derived from an EMBL/GenBank/DDBJ whole genome shotgun (WGS) entry which is preliminary data.</text>
</comment>
<dbReference type="EMBL" id="SMFK01000001">
    <property type="protein sequence ID" value="TDD99398.1"/>
    <property type="molecule type" value="Genomic_DNA"/>
</dbReference>
<dbReference type="AlphaFoldDB" id="A0A4R5CGV3"/>
<name>A0A4R5CGV3_9FLAO</name>
<dbReference type="OrthoDB" id="835620at2"/>